<evidence type="ECO:0000256" key="1">
    <source>
        <dbReference type="ARBA" id="ARBA00001965"/>
    </source>
</evidence>
<dbReference type="InterPro" id="IPR024934">
    <property type="entry name" value="Rubredoxin-like_dom"/>
</dbReference>
<dbReference type="SUPFAM" id="SSF57802">
    <property type="entry name" value="Rubredoxin-like"/>
    <property type="match status" value="1"/>
</dbReference>
<name>A0A7G9W734_ALKCA</name>
<dbReference type="RefSeq" id="WP_246451908.1">
    <property type="nucleotide sequence ID" value="NZ_CP058559.1"/>
</dbReference>
<proteinExistence type="predicted"/>
<sequence>MWKCSVCNYVHNGEEAPHKCPKCGADQEKFNQLTGESLEKVEISRFSNSLLKELILQMEQLQELAEAGIEDDLDPGCVKLYKEALESAKFLKQTALAEIEIHVSRGKWG</sequence>
<keyword evidence="4" id="KW-1185">Reference proteome</keyword>
<dbReference type="Gene3D" id="2.20.28.10">
    <property type="match status" value="1"/>
</dbReference>
<feature type="domain" description="Rubredoxin-like" evidence="2">
    <location>
        <begin position="2"/>
        <end position="33"/>
    </location>
</feature>
<evidence type="ECO:0000313" key="4">
    <source>
        <dbReference type="Proteomes" id="UP000516160"/>
    </source>
</evidence>
<evidence type="ECO:0000313" key="3">
    <source>
        <dbReference type="EMBL" id="QNO14496.1"/>
    </source>
</evidence>
<dbReference type="AlphaFoldDB" id="A0A7G9W734"/>
<dbReference type="PROSITE" id="PS50903">
    <property type="entry name" value="RUBREDOXIN_LIKE"/>
    <property type="match status" value="1"/>
</dbReference>
<comment type="cofactor">
    <cofactor evidence="1">
        <name>Fe(3+)</name>
        <dbReference type="ChEBI" id="CHEBI:29034"/>
    </cofactor>
</comment>
<gene>
    <name evidence="3" type="ORF">HYG86_06755</name>
</gene>
<organism evidence="3 4">
    <name type="scientific">Alkalicella caledoniensis</name>
    <dbReference type="NCBI Taxonomy" id="2731377"/>
    <lineage>
        <taxon>Bacteria</taxon>
        <taxon>Bacillati</taxon>
        <taxon>Bacillota</taxon>
        <taxon>Clostridia</taxon>
        <taxon>Eubacteriales</taxon>
        <taxon>Proteinivoracaceae</taxon>
        <taxon>Alkalicella</taxon>
    </lineage>
</organism>
<dbReference type="InterPro" id="IPR048574">
    <property type="entry name" value="RUBY_RBDX"/>
</dbReference>
<evidence type="ECO:0000259" key="2">
    <source>
        <dbReference type="PROSITE" id="PS50903"/>
    </source>
</evidence>
<reference evidence="3 4" key="1">
    <citation type="submission" date="2020-07" db="EMBL/GenBank/DDBJ databases">
        <title>Alkalicella. sp. LB2 genome.</title>
        <authorList>
            <person name="Postec A."/>
            <person name="Quemeneur M."/>
        </authorList>
    </citation>
    <scope>NUCLEOTIDE SEQUENCE [LARGE SCALE GENOMIC DNA]</scope>
    <source>
        <strain evidence="3 4">LB2</strain>
    </source>
</reference>
<dbReference type="KEGG" id="acae:HYG86_06755"/>
<protein>
    <submittedName>
        <fullName evidence="3">Rubredoxin</fullName>
    </submittedName>
</protein>
<dbReference type="Pfam" id="PF21349">
    <property type="entry name" value="RUBY_RBDX"/>
    <property type="match status" value="1"/>
</dbReference>
<accession>A0A7G9W734</accession>
<dbReference type="GO" id="GO:0005506">
    <property type="term" value="F:iron ion binding"/>
    <property type="evidence" value="ECO:0007669"/>
    <property type="project" value="InterPro"/>
</dbReference>
<dbReference type="EMBL" id="CP058559">
    <property type="protein sequence ID" value="QNO14496.1"/>
    <property type="molecule type" value="Genomic_DNA"/>
</dbReference>
<dbReference type="Proteomes" id="UP000516160">
    <property type="component" value="Chromosome"/>
</dbReference>